<dbReference type="InterPro" id="IPR024152">
    <property type="entry name" value="Inh_kappa-B_kinase-int"/>
</dbReference>
<keyword evidence="4" id="KW-1185">Reference proteome</keyword>
<dbReference type="RefSeq" id="XP_042565977.1">
    <property type="nucleotide sequence ID" value="XM_042710043.1"/>
</dbReference>
<dbReference type="Proteomes" id="UP000515152">
    <property type="component" value="Chromosome 16"/>
</dbReference>
<dbReference type="PANTHER" id="PTHR21734">
    <property type="entry name" value="INHIBITOR OF NUCLEAR FACTOR KAPPA-B KINASE-INTERACTING PROTEIN"/>
    <property type="match status" value="1"/>
</dbReference>
<feature type="compositionally biased region" description="Polar residues" evidence="2">
    <location>
        <begin position="364"/>
        <end position="377"/>
    </location>
</feature>
<feature type="compositionally biased region" description="Basic and acidic residues" evidence="2">
    <location>
        <begin position="29"/>
        <end position="40"/>
    </location>
</feature>
<feature type="region of interest" description="Disordered" evidence="2">
    <location>
        <begin position="364"/>
        <end position="389"/>
    </location>
</feature>
<keyword evidence="5" id="KW-0418">Kinase</keyword>
<keyword evidence="3" id="KW-1133">Transmembrane helix</keyword>
<evidence type="ECO:0000256" key="3">
    <source>
        <dbReference type="SAM" id="Phobius"/>
    </source>
</evidence>
<evidence type="ECO:0000313" key="4">
    <source>
        <dbReference type="Proteomes" id="UP000515152"/>
    </source>
</evidence>
<dbReference type="GO" id="GO:0016301">
    <property type="term" value="F:kinase activity"/>
    <property type="evidence" value="ECO:0007669"/>
    <property type="project" value="UniProtKB-KW"/>
</dbReference>
<proteinExistence type="predicted"/>
<keyword evidence="3" id="KW-0812">Transmembrane</keyword>
<feature type="coiled-coil region" evidence="1">
    <location>
        <begin position="101"/>
        <end position="128"/>
    </location>
</feature>
<name>A0A8M1KQ13_CLUHA</name>
<sequence>MPSNELKQRKKNISQKQNDDSSDGAKQNGEPETKKSEASEQKSSAQKKSLCSDEMRRVLCLLFCLCLCVCASLACMIWEQNKRFAEVEEKYSLLHGRTATYAELEQRVETVSEKCDNLLALLRTLENEAPLSQVSGLEQELSQLTAWSSGATERRQQAQEKVLALARAVERIEQHTSSITRDMNAKVAAVRTDIRRMGGLESDVESLLARTGELEDKASEVERTMIKRMGELLVGSIDRVTSLKSATERNAQRLEQMRKQTPELLAADRRLSERILALESGRARLMRTVTFAGDLKPKVFTIQRDFTALEPRLDDLTLRIGQLAEHVMKSEKDLGELSESLASLSVAQGGVTELLVEQVVAMTSDPNNQPTHTSNLTEPVDVSLPSGEQ</sequence>
<feature type="region of interest" description="Disordered" evidence="2">
    <location>
        <begin position="1"/>
        <end position="46"/>
    </location>
</feature>
<keyword evidence="5" id="KW-0808">Transferase</keyword>
<keyword evidence="3" id="KW-0472">Membrane</keyword>
<feature type="coiled-coil region" evidence="1">
    <location>
        <begin position="204"/>
        <end position="257"/>
    </location>
</feature>
<evidence type="ECO:0000256" key="2">
    <source>
        <dbReference type="SAM" id="MobiDB-lite"/>
    </source>
</evidence>
<organism evidence="4 5">
    <name type="scientific">Clupea harengus</name>
    <name type="common">Atlantic herring</name>
    <dbReference type="NCBI Taxonomy" id="7950"/>
    <lineage>
        <taxon>Eukaryota</taxon>
        <taxon>Metazoa</taxon>
        <taxon>Chordata</taxon>
        <taxon>Craniata</taxon>
        <taxon>Vertebrata</taxon>
        <taxon>Euteleostomi</taxon>
        <taxon>Actinopterygii</taxon>
        <taxon>Neopterygii</taxon>
        <taxon>Teleostei</taxon>
        <taxon>Clupei</taxon>
        <taxon>Clupeiformes</taxon>
        <taxon>Clupeoidei</taxon>
        <taxon>Clupeidae</taxon>
        <taxon>Clupea</taxon>
    </lineage>
</organism>
<accession>A0A8M1KQ13</accession>
<reference evidence="5" key="1">
    <citation type="submission" date="2025-08" db="UniProtKB">
        <authorList>
            <consortium name="RefSeq"/>
        </authorList>
    </citation>
    <scope>IDENTIFICATION</scope>
</reference>
<feature type="transmembrane region" description="Helical" evidence="3">
    <location>
        <begin position="58"/>
        <end position="79"/>
    </location>
</feature>
<dbReference type="PANTHER" id="PTHR21734:SF10">
    <property type="entry name" value="INHIBITOR OF NUCLEAR FACTOR KAPPA-B KINASE-INTERACTING PROTEIN"/>
    <property type="match status" value="1"/>
</dbReference>
<evidence type="ECO:0000256" key="1">
    <source>
        <dbReference type="SAM" id="Coils"/>
    </source>
</evidence>
<protein>
    <submittedName>
        <fullName evidence="5">Inhibitor of nuclear factor kappa-B kinase-interacting protein isoform X2</fullName>
    </submittedName>
</protein>
<keyword evidence="1" id="KW-0175">Coiled coil</keyword>
<dbReference type="GeneID" id="105888558"/>
<dbReference type="AlphaFoldDB" id="A0A8M1KQ13"/>
<evidence type="ECO:0000313" key="5">
    <source>
        <dbReference type="RefSeq" id="XP_042565977.1"/>
    </source>
</evidence>
<gene>
    <name evidence="5" type="primary">LOC105888558</name>
</gene>